<evidence type="ECO:0000313" key="2">
    <source>
        <dbReference type="EMBL" id="VDM68230.1"/>
    </source>
</evidence>
<accession>A0A3P7I5Y4</accession>
<proteinExistence type="predicted"/>
<reference evidence="2 3" key="1">
    <citation type="submission" date="2018-11" db="EMBL/GenBank/DDBJ databases">
        <authorList>
            <consortium name="Pathogen Informatics"/>
        </authorList>
    </citation>
    <scope>NUCLEOTIDE SEQUENCE [LARGE SCALE GENOMIC DNA]</scope>
</reference>
<dbReference type="Proteomes" id="UP000270094">
    <property type="component" value="Unassembled WGS sequence"/>
</dbReference>
<gene>
    <name evidence="2" type="ORF">SVUK_LOCUS3228</name>
</gene>
<feature type="signal peptide" evidence="1">
    <location>
        <begin position="1"/>
        <end position="16"/>
    </location>
</feature>
<dbReference type="EMBL" id="UYYB01008134">
    <property type="protein sequence ID" value="VDM68230.1"/>
    <property type="molecule type" value="Genomic_DNA"/>
</dbReference>
<sequence length="151" mass="17352">MLKWCLVLLILLSVWAADEDVHGRCKGSWWQRIVRRGQLLSENERLALINLVRQNNASGIRAGYDCDWEGISFTMLADGDWREKLYSKLANSTEQRLVLHTLERNAWVTACQNGAMPNLKGLNPKSKFGCGRHIKLGECTDHTWLYLCLYD</sequence>
<protein>
    <recommendedName>
        <fullName evidence="4">SCP domain-containing protein</fullName>
    </recommendedName>
</protein>
<feature type="chain" id="PRO_5018238014" description="SCP domain-containing protein" evidence="1">
    <location>
        <begin position="17"/>
        <end position="151"/>
    </location>
</feature>
<evidence type="ECO:0000313" key="3">
    <source>
        <dbReference type="Proteomes" id="UP000270094"/>
    </source>
</evidence>
<evidence type="ECO:0008006" key="4">
    <source>
        <dbReference type="Google" id="ProtNLM"/>
    </source>
</evidence>
<organism evidence="2 3">
    <name type="scientific">Strongylus vulgaris</name>
    <name type="common">Blood worm</name>
    <dbReference type="NCBI Taxonomy" id="40348"/>
    <lineage>
        <taxon>Eukaryota</taxon>
        <taxon>Metazoa</taxon>
        <taxon>Ecdysozoa</taxon>
        <taxon>Nematoda</taxon>
        <taxon>Chromadorea</taxon>
        <taxon>Rhabditida</taxon>
        <taxon>Rhabditina</taxon>
        <taxon>Rhabditomorpha</taxon>
        <taxon>Strongyloidea</taxon>
        <taxon>Strongylidae</taxon>
        <taxon>Strongylus</taxon>
    </lineage>
</organism>
<name>A0A3P7I5Y4_STRVU</name>
<keyword evidence="1" id="KW-0732">Signal</keyword>
<keyword evidence="3" id="KW-1185">Reference proteome</keyword>
<dbReference type="AlphaFoldDB" id="A0A3P7I5Y4"/>
<evidence type="ECO:0000256" key="1">
    <source>
        <dbReference type="SAM" id="SignalP"/>
    </source>
</evidence>